<name>L9XEV3_9EURY</name>
<dbReference type="AlphaFoldDB" id="L9XEV3"/>
<feature type="transmembrane region" description="Helical" evidence="1">
    <location>
        <begin position="21"/>
        <end position="39"/>
    </location>
</feature>
<keyword evidence="1" id="KW-1133">Transmembrane helix</keyword>
<keyword evidence="3" id="KW-1185">Reference proteome</keyword>
<protein>
    <submittedName>
        <fullName evidence="2">Uncharacterized protein</fullName>
    </submittedName>
</protein>
<proteinExistence type="predicted"/>
<comment type="caution">
    <text evidence="2">The sequence shown here is derived from an EMBL/GenBank/DDBJ whole genome shotgun (WGS) entry which is preliminary data.</text>
</comment>
<gene>
    <name evidence="2" type="ORF">C493_04638</name>
</gene>
<accession>L9XEV3</accession>
<organism evidence="2 3">
    <name type="scientific">Natronolimnohabitans innermongolicus JCM 12255</name>
    <dbReference type="NCBI Taxonomy" id="1227499"/>
    <lineage>
        <taxon>Archaea</taxon>
        <taxon>Methanobacteriati</taxon>
        <taxon>Methanobacteriota</taxon>
        <taxon>Stenosarchaea group</taxon>
        <taxon>Halobacteria</taxon>
        <taxon>Halobacteriales</taxon>
        <taxon>Natrialbaceae</taxon>
        <taxon>Natronolimnohabitans</taxon>
    </lineage>
</organism>
<keyword evidence="1" id="KW-0812">Transmembrane</keyword>
<evidence type="ECO:0000313" key="3">
    <source>
        <dbReference type="Proteomes" id="UP000011602"/>
    </source>
</evidence>
<reference evidence="2 3" key="1">
    <citation type="journal article" date="2014" name="PLoS Genet.">
        <title>Phylogenetically driven sequencing of extremely halophilic archaea reveals strategies for static and dynamic osmo-response.</title>
        <authorList>
            <person name="Becker E.A."/>
            <person name="Seitzer P.M."/>
            <person name="Tritt A."/>
            <person name="Larsen D."/>
            <person name="Krusor M."/>
            <person name="Yao A.I."/>
            <person name="Wu D."/>
            <person name="Madern D."/>
            <person name="Eisen J.A."/>
            <person name="Darling A.E."/>
            <person name="Facciotti M.T."/>
        </authorList>
    </citation>
    <scope>NUCLEOTIDE SEQUENCE [LARGE SCALE GENOMIC DNA]</scope>
    <source>
        <strain evidence="2 3">JCM 12255</strain>
    </source>
</reference>
<dbReference type="eggNOG" id="ENOG502N5EJ">
    <property type="taxonomic scope" value="Archaea"/>
</dbReference>
<evidence type="ECO:0000256" key="1">
    <source>
        <dbReference type="SAM" id="Phobius"/>
    </source>
</evidence>
<keyword evidence="1" id="KW-0472">Membrane</keyword>
<sequence>MPSVSDLRDAFEEAIERALDAAGIAAPAVVVAALAYFLAVTTVTPPAPGVPIF</sequence>
<dbReference type="EMBL" id="AOHZ01000021">
    <property type="protein sequence ID" value="ELY59936.1"/>
    <property type="molecule type" value="Genomic_DNA"/>
</dbReference>
<evidence type="ECO:0000313" key="2">
    <source>
        <dbReference type="EMBL" id="ELY59936.1"/>
    </source>
</evidence>
<dbReference type="Proteomes" id="UP000011602">
    <property type="component" value="Unassembled WGS sequence"/>
</dbReference>